<feature type="transmembrane region" description="Helical" evidence="1">
    <location>
        <begin position="27"/>
        <end position="58"/>
    </location>
</feature>
<dbReference type="KEGG" id="ssam:E3D00_09970"/>
<keyword evidence="1" id="KW-0812">Transmembrane</keyword>
<protein>
    <recommendedName>
        <fullName evidence="4">DUF2628 domain-containing protein</fullName>
    </recommendedName>
</protein>
<dbReference type="OrthoDB" id="7284914at2"/>
<accession>A0A4Y6UNA6</accession>
<organism evidence="2 3">
    <name type="scientific">Swingsia samuiensis</name>
    <dbReference type="NCBI Taxonomy" id="1293412"/>
    <lineage>
        <taxon>Bacteria</taxon>
        <taxon>Pseudomonadati</taxon>
        <taxon>Pseudomonadota</taxon>
        <taxon>Alphaproteobacteria</taxon>
        <taxon>Acetobacterales</taxon>
        <taxon>Acetobacteraceae</taxon>
        <taxon>Swingsia</taxon>
    </lineage>
</organism>
<sequence>MSSYVPCIDPRKQKLPILVKEGFSWRVLLLGWVGLLTYGNYLSALLAGAGTFLIHSYIEGTSEGLTIIALHVILAVYTSEIRLWEMRIRGREIGPPIWATSKDTALMSWINYYSSSVKVSEPSCASS</sequence>
<keyword evidence="1" id="KW-1133">Transmembrane helix</keyword>
<evidence type="ECO:0008006" key="4">
    <source>
        <dbReference type="Google" id="ProtNLM"/>
    </source>
</evidence>
<evidence type="ECO:0000313" key="3">
    <source>
        <dbReference type="Proteomes" id="UP000316313"/>
    </source>
</evidence>
<feature type="transmembrane region" description="Helical" evidence="1">
    <location>
        <begin position="64"/>
        <end position="84"/>
    </location>
</feature>
<dbReference type="Proteomes" id="UP000316313">
    <property type="component" value="Chromosome"/>
</dbReference>
<dbReference type="AlphaFoldDB" id="A0A4Y6UNA6"/>
<keyword evidence="1" id="KW-0472">Membrane</keyword>
<reference evidence="2 3" key="1">
    <citation type="submission" date="2019-03" db="EMBL/GenBank/DDBJ databases">
        <title>The complete genome sequence of Swingsia samuiensis NBRC107927(T).</title>
        <authorList>
            <person name="Chua K.-O."/>
            <person name="Chan K.-G."/>
            <person name="See-Too W.-S."/>
        </authorList>
    </citation>
    <scope>NUCLEOTIDE SEQUENCE [LARGE SCALE GENOMIC DNA]</scope>
    <source>
        <strain evidence="2 3">AH83</strain>
    </source>
</reference>
<gene>
    <name evidence="2" type="ORF">E3D00_09970</name>
</gene>
<evidence type="ECO:0000313" key="2">
    <source>
        <dbReference type="EMBL" id="QDH17861.1"/>
    </source>
</evidence>
<name>A0A4Y6UNA6_9PROT</name>
<keyword evidence="3" id="KW-1185">Reference proteome</keyword>
<evidence type="ECO:0000256" key="1">
    <source>
        <dbReference type="SAM" id="Phobius"/>
    </source>
</evidence>
<dbReference type="RefSeq" id="WP_141462205.1">
    <property type="nucleotide sequence ID" value="NZ_CP038141.1"/>
</dbReference>
<proteinExistence type="predicted"/>
<dbReference type="EMBL" id="CP038141">
    <property type="protein sequence ID" value="QDH17861.1"/>
    <property type="molecule type" value="Genomic_DNA"/>
</dbReference>